<proteinExistence type="predicted"/>
<sequence length="88" mass="10050">MSSNSIRKKCILRAVSGRVQMFSITDFDIKLHQILYLCIEKGKICCENWQHIQNLIGTRSTCKSAVEKSVISSFEHFLQSRAKSSNKV</sequence>
<protein>
    <submittedName>
        <fullName evidence="1">Uncharacterized protein</fullName>
    </submittedName>
</protein>
<accession>A0A8J6EUT8</accession>
<keyword evidence="2" id="KW-1185">Reference proteome</keyword>
<dbReference type="AlphaFoldDB" id="A0A8J6EUT8"/>
<evidence type="ECO:0000313" key="1">
    <source>
        <dbReference type="EMBL" id="KAG9475196.1"/>
    </source>
</evidence>
<name>A0A8J6EUT8_ELECQ</name>
<evidence type="ECO:0000313" key="2">
    <source>
        <dbReference type="Proteomes" id="UP000770717"/>
    </source>
</evidence>
<organism evidence="1 2">
    <name type="scientific">Eleutherodactylus coqui</name>
    <name type="common">Puerto Rican coqui</name>
    <dbReference type="NCBI Taxonomy" id="57060"/>
    <lineage>
        <taxon>Eukaryota</taxon>
        <taxon>Metazoa</taxon>
        <taxon>Chordata</taxon>
        <taxon>Craniata</taxon>
        <taxon>Vertebrata</taxon>
        <taxon>Euteleostomi</taxon>
        <taxon>Amphibia</taxon>
        <taxon>Batrachia</taxon>
        <taxon>Anura</taxon>
        <taxon>Neobatrachia</taxon>
        <taxon>Hyloidea</taxon>
        <taxon>Eleutherodactylidae</taxon>
        <taxon>Eleutherodactylinae</taxon>
        <taxon>Eleutherodactylus</taxon>
        <taxon>Eleutherodactylus</taxon>
    </lineage>
</organism>
<reference evidence="1" key="1">
    <citation type="thesis" date="2020" institute="ProQuest LLC" country="789 East Eisenhower Parkway, Ann Arbor, MI, USA">
        <title>Comparative Genomics and Chromosome Evolution.</title>
        <authorList>
            <person name="Mudd A.B."/>
        </authorList>
    </citation>
    <scope>NUCLEOTIDE SEQUENCE</scope>
    <source>
        <strain evidence="1">HN-11 Male</strain>
        <tissue evidence="1">Kidney and liver</tissue>
    </source>
</reference>
<dbReference type="EMBL" id="WNTK01000012">
    <property type="protein sequence ID" value="KAG9475196.1"/>
    <property type="molecule type" value="Genomic_DNA"/>
</dbReference>
<gene>
    <name evidence="1" type="ORF">GDO78_003579</name>
</gene>
<dbReference type="Proteomes" id="UP000770717">
    <property type="component" value="Unassembled WGS sequence"/>
</dbReference>
<comment type="caution">
    <text evidence="1">The sequence shown here is derived from an EMBL/GenBank/DDBJ whole genome shotgun (WGS) entry which is preliminary data.</text>
</comment>